<dbReference type="InterPro" id="IPR029061">
    <property type="entry name" value="THDP-binding"/>
</dbReference>
<keyword evidence="11" id="KW-1185">Reference proteome</keyword>
<dbReference type="InterPro" id="IPR019752">
    <property type="entry name" value="Pyrv/ketoisovalerate_OxRed_cat"/>
</dbReference>
<protein>
    <submittedName>
        <fullName evidence="10">Indolepyruvate ferredoxin oxidoreductase</fullName>
    </submittedName>
</protein>
<keyword evidence="6" id="KW-0411">Iron-sulfur</keyword>
<accession>A0A0D8HDY0</accession>
<keyword evidence="1" id="KW-0813">Transport</keyword>
<keyword evidence="2" id="KW-0479">Metal-binding</keyword>
<keyword evidence="4" id="KW-0560">Oxidoreductase</keyword>
<evidence type="ECO:0000313" key="10">
    <source>
        <dbReference type="EMBL" id="KJF16089.1"/>
    </source>
</evidence>
<dbReference type="RefSeq" id="WP_052606740.1">
    <property type="nucleotide sequence ID" value="NZ_JXYS01000100.1"/>
</dbReference>
<reference evidence="10 11" key="1">
    <citation type="submission" date="2015-01" db="EMBL/GenBank/DDBJ databases">
        <title>Draft genome of the acidophilic iron oxidizer Acidithrix ferrooxidans strain Py-F3.</title>
        <authorList>
            <person name="Poehlein A."/>
            <person name="Eisen S."/>
            <person name="Schloemann M."/>
            <person name="Johnson B.D."/>
            <person name="Daniel R."/>
            <person name="Muehling M."/>
        </authorList>
    </citation>
    <scope>NUCLEOTIDE SEQUENCE [LARGE SCALE GENOMIC DNA]</scope>
    <source>
        <strain evidence="10 11">Py-F3</strain>
    </source>
</reference>
<dbReference type="SUPFAM" id="SSF53323">
    <property type="entry name" value="Pyruvate-ferredoxin oxidoreductase, PFOR, domain III"/>
    <property type="match status" value="1"/>
</dbReference>
<dbReference type="Pfam" id="PF20169">
    <property type="entry name" value="DUF6537"/>
    <property type="match status" value="1"/>
</dbReference>
<evidence type="ECO:0000256" key="5">
    <source>
        <dbReference type="ARBA" id="ARBA00023004"/>
    </source>
</evidence>
<feature type="domain" description="Pyruvate/ketoisovalerate oxidoreductase catalytic" evidence="7">
    <location>
        <begin position="721"/>
        <end position="904"/>
    </location>
</feature>
<dbReference type="PATRIC" id="fig|1280514.3.peg.4072"/>
<keyword evidence="10" id="KW-0670">Pyruvate</keyword>
<evidence type="ECO:0000256" key="4">
    <source>
        <dbReference type="ARBA" id="ARBA00023002"/>
    </source>
</evidence>
<dbReference type="InterPro" id="IPR002880">
    <property type="entry name" value="Pyrv_Fd/Flavodoxin_OxRdtase_N"/>
</dbReference>
<evidence type="ECO:0000256" key="1">
    <source>
        <dbReference type="ARBA" id="ARBA00022448"/>
    </source>
</evidence>
<dbReference type="OrthoDB" id="9803617at2"/>
<dbReference type="Gene3D" id="3.40.920.10">
    <property type="entry name" value="Pyruvate-ferredoxin oxidoreductase, PFOR, domain III"/>
    <property type="match status" value="1"/>
</dbReference>
<dbReference type="STRING" id="1280514.AXFE_30700"/>
<dbReference type="InterPro" id="IPR011766">
    <property type="entry name" value="TPP_enzyme_TPP-bd"/>
</dbReference>
<feature type="domain" description="DUF6537" evidence="9">
    <location>
        <begin position="950"/>
        <end position="1140"/>
    </location>
</feature>
<dbReference type="InterPro" id="IPR002869">
    <property type="entry name" value="Pyrv_flavodox_OxRed_cen"/>
</dbReference>
<dbReference type="SUPFAM" id="SSF52518">
    <property type="entry name" value="Thiamin diphosphate-binding fold (THDP-binding)"/>
    <property type="match status" value="2"/>
</dbReference>
<evidence type="ECO:0000313" key="11">
    <source>
        <dbReference type="Proteomes" id="UP000032360"/>
    </source>
</evidence>
<dbReference type="EMBL" id="JXYS01000100">
    <property type="protein sequence ID" value="KJF16089.1"/>
    <property type="molecule type" value="Genomic_DNA"/>
</dbReference>
<dbReference type="GO" id="GO:0030976">
    <property type="term" value="F:thiamine pyrophosphate binding"/>
    <property type="evidence" value="ECO:0007669"/>
    <property type="project" value="InterPro"/>
</dbReference>
<dbReference type="NCBIfam" id="NF009589">
    <property type="entry name" value="PRK13030.1"/>
    <property type="match status" value="1"/>
</dbReference>
<dbReference type="Pfam" id="PF02775">
    <property type="entry name" value="TPP_enzyme_C"/>
    <property type="match status" value="1"/>
</dbReference>
<dbReference type="GO" id="GO:0016625">
    <property type="term" value="F:oxidoreductase activity, acting on the aldehyde or oxo group of donors, iron-sulfur protein as acceptor"/>
    <property type="evidence" value="ECO:0007669"/>
    <property type="project" value="UniProtKB-ARBA"/>
</dbReference>
<evidence type="ECO:0000256" key="6">
    <source>
        <dbReference type="ARBA" id="ARBA00023014"/>
    </source>
</evidence>
<dbReference type="Gene3D" id="3.40.50.970">
    <property type="match status" value="2"/>
</dbReference>
<evidence type="ECO:0000259" key="9">
    <source>
        <dbReference type="Pfam" id="PF20169"/>
    </source>
</evidence>
<dbReference type="PANTHER" id="PTHR48084:SF3">
    <property type="entry name" value="SUBUNIT OF PYRUVATE:FLAVODOXIN OXIDOREDUCTASE"/>
    <property type="match status" value="1"/>
</dbReference>
<organism evidence="10 11">
    <name type="scientific">Acidithrix ferrooxidans</name>
    <dbReference type="NCBI Taxonomy" id="1280514"/>
    <lineage>
        <taxon>Bacteria</taxon>
        <taxon>Bacillati</taxon>
        <taxon>Actinomycetota</taxon>
        <taxon>Acidimicrobiia</taxon>
        <taxon>Acidimicrobiales</taxon>
        <taxon>Acidimicrobiaceae</taxon>
        <taxon>Acidithrix</taxon>
    </lineage>
</organism>
<gene>
    <name evidence="10" type="ORF">AXFE_30700</name>
</gene>
<feature type="domain" description="Thiamine pyrophosphate enzyme TPP-binding" evidence="8">
    <location>
        <begin position="450"/>
        <end position="536"/>
    </location>
</feature>
<dbReference type="InterPro" id="IPR009014">
    <property type="entry name" value="Transketo_C/PFOR_II"/>
</dbReference>
<dbReference type="Pfam" id="PF01558">
    <property type="entry name" value="POR"/>
    <property type="match status" value="1"/>
</dbReference>
<keyword evidence="2" id="KW-0004">4Fe-4S</keyword>
<evidence type="ECO:0000259" key="8">
    <source>
        <dbReference type="Pfam" id="PF02775"/>
    </source>
</evidence>
<name>A0A0D8HDY0_9ACTN</name>
<dbReference type="GO" id="GO:0000287">
    <property type="term" value="F:magnesium ion binding"/>
    <property type="evidence" value="ECO:0007669"/>
    <property type="project" value="UniProtKB-ARBA"/>
</dbReference>
<keyword evidence="5" id="KW-0408">Iron</keyword>
<dbReference type="InterPro" id="IPR046667">
    <property type="entry name" value="DUF6537"/>
</dbReference>
<dbReference type="AlphaFoldDB" id="A0A0D8HDY0"/>
<dbReference type="GO" id="GO:0045333">
    <property type="term" value="P:cellular respiration"/>
    <property type="evidence" value="ECO:0007669"/>
    <property type="project" value="UniProtKB-ARBA"/>
</dbReference>
<evidence type="ECO:0000259" key="7">
    <source>
        <dbReference type="Pfam" id="PF01558"/>
    </source>
</evidence>
<dbReference type="PANTHER" id="PTHR48084">
    <property type="entry name" value="2-OXOGLUTARATE OXIDOREDUCTASE SUBUNIT KORB-RELATED"/>
    <property type="match status" value="1"/>
</dbReference>
<dbReference type="GO" id="GO:0051539">
    <property type="term" value="F:4 iron, 4 sulfur cluster binding"/>
    <property type="evidence" value="ECO:0007669"/>
    <property type="project" value="UniProtKB-KW"/>
</dbReference>
<sequence>MTNAVQTKFQSLSDRYSLQTGWVPLSGIQGIIRALIEIRRYDIKNGLNTSAFVSGYQGSPLGGLDTELLRAHKSIDNLGIVFQPGLNEELGATSITGTQLLALNRSSSVGGVTGIWYGKSPGVDRASDAIRHGNLIGASSKGGVLVLAGDDPAAKSSTVPGSSDATLAAMGLPVLFPGNTHDLIGLALHGIALSRASGLWSGFKVVTKVADSTGIFPVGADFNPIIPTLDYRGTPYHHIPDAELLGAHLLELEERLLGIRLDIAKEYIYQNKLNPTTRSSNARLGIVAVGTVYHDLLTALANLGIADSDDIAMKKMMVTYPLDERDIIEFANGLEEILVIEEKPAFVERQIKEILYGRAQAPIITGKKDDRNNALVPSHGALESDDIAKIVGRRYLSRHRTESITKYLDKLTKIDSRELLQVEQRTPFFCSGCPHNTSTRTEDSNIVGAGIGCHTLILLNPRGRGEITGVTQMGGEGAQFIGMAPYLPGKHFIQNMGDGTFHHSGSLAIRAAVAAKIPVTYKILYNDAVAMTGGQRVEGQLTIPEMIESLYLEGVSKVVVTTDNREAYDGVNLPRGTAVFDRGQLDKVQSDLSKINGVSVIIHDQLCAIEKRRRRRQGTLDAPKTLIVINERTCEGCGDCGDKSNCLSVEPVLTEFGRKTRINQGSCSSDQTCLQGDCPSFMTIPNGPKSHKPIALPNVDLVKPNLKDFRGATNIRLVGIGGTGVVTLAAIIEVACILDGKYSRGLDQTGLSQKAGPVISDIVISSSYEEGSAPLTSGGADLILGFDLIGTAATKNLKVADRDRTIAIVSSSVIPTGRQVTDVKHAKTPDSSAIEMINEFTNSESNRFIPAQELSDILFLDQIPANVIIFGAAWQLGLIPLSLEAIDGAFKLNGANLKTNQDAFAWGRIAITHPDKISELIDPMSARNQPTHKTLTLVKEALPINEQSLVETVAIRYEDLIRFQNKKLAKNYLSSVATFAKSACSKFDNPTKVIDEFTRGLYKFTAYKDEYEVARLHLEWVASQNYSESPTILLHPPILRSLGMKNKIKLNKSAAVAMPILARCKVLRGGKLDVFGKTPIRREEAKLALEYRETITKALDIVSVADYALFLELVMLYDKVRGYEEIKLANLDRYRARVREIQDTLAQSKVSKA</sequence>
<evidence type="ECO:0000256" key="3">
    <source>
        <dbReference type="ARBA" id="ARBA00022982"/>
    </source>
</evidence>
<comment type="caution">
    <text evidence="10">The sequence shown here is derived from an EMBL/GenBank/DDBJ whole genome shotgun (WGS) entry which is preliminary data.</text>
</comment>
<keyword evidence="3" id="KW-0249">Electron transport</keyword>
<dbReference type="NCBIfam" id="NF009588">
    <property type="entry name" value="PRK13029.1"/>
    <property type="match status" value="1"/>
</dbReference>
<evidence type="ECO:0000256" key="2">
    <source>
        <dbReference type="ARBA" id="ARBA00022485"/>
    </source>
</evidence>
<dbReference type="InterPro" id="IPR051457">
    <property type="entry name" value="2-oxoacid:Fd_oxidoreductase"/>
</dbReference>
<dbReference type="CDD" id="cd07034">
    <property type="entry name" value="TPP_PYR_PFOR_IOR-alpha_like"/>
    <property type="match status" value="1"/>
</dbReference>
<dbReference type="Proteomes" id="UP000032360">
    <property type="component" value="Unassembled WGS sequence"/>
</dbReference>
<dbReference type="SUPFAM" id="SSF52922">
    <property type="entry name" value="TK C-terminal domain-like"/>
    <property type="match status" value="1"/>
</dbReference>
<proteinExistence type="predicted"/>